<sequence>MSELQFTPAQERAIHCIDTNVAVSAGAGSGKTRVLVQRFLYLVSRGASHPEETVLPREILAVTFTRKAAAEMRDRIRREMERKLEAGQDRAYWEQQLKGLDQAQIGTIHSFCSSLLRANPVECGLDPDFTVMEETDHDEFLATEVRNSLRRLLHEQDEAACLLCDEYGSRSLLEQTVSLLQKGFTLTVGTAAHIYQEAVAESDREAERLQAVLTPDFVSACSPVNRALLEAKLEQIRNALSDITKQENLELFQAVGKSLKRTGKNKADIDRVKQGLDLLLSRPINLKALSLAPAWETFLLQMQENIRMQKQKLGLLAFDDLEDLALALLETHPAVLDKCRRQFRYIMVDEFQDTNDRQRQLVYLLCGGNKDILQGNRLFVVGDGKQSIYRFRGADVSVFARVRNEITAAGGELIQLNDNFRTVDSVLQLCNGVFPELMGTEETRDVYYEALQSHREAGPQPEFCLHCYAKDLSAEEARRAEADWLAIRLRELHGAGLAYRDMAILLQNMTHVSLLTEALQKHKVPCAVVDGRGFYDRIEVQDLLNLFSFAVNPHDNLNLAGVLRSVYMGLDDETLTRIHLALGEMNKENRAASLSGTSVTTNGTSANSGTAETDNKPISLWDFLLKVKTDLDSTASSDLTESVDGVRSAVLALSLNAKAALHRAVTLLRQILSAGTVLNLPDFCRELQNLLHPETILAMQCDGAEQLANLRKFFRLAHEFSSQRQGGIRDFVTRVTRLQKAKNKEAAATVAADDAVQVMTVHKSKGLEFPLVAVPYLDAPFQNDDQNAVFHPVLGLGISLRDAAGKLVPGKVLEQIREENKTKEEEEKIRLLYVALTRAKDRLVLSGIRKDTKNPSTATHWLNWLDQGLECNSTLAERKEIRVAPSTVSGEGDTSASPVPELSEEMKRHLLEGAAPLETYGGRGMNRFSASSLNTYDTCPRRYYYQFIENIPPLDTREKQGKRLPPDVLGSLVHQVLEQYAKWRMENGFAEDDTVWTAYYRDAAEELANGRFDLTQEAETMLREYLHSDLYHSFASKQKFAEYEFQVQLQDGEHRFLITGFIDAVAEISRGELVIIDYKSGQPPREGEVRNGYAWQLALYKMALERLLQIKGKDSLSVTGASLHFLRNRSEWVLPGQDYRQEILQVCREIAGKKTENDFAHNMEQCPYCPFAYMCNK</sequence>
<dbReference type="InterPro" id="IPR014016">
    <property type="entry name" value="UvrD-like_ATP-bd"/>
</dbReference>
<keyword evidence="6 18" id="KW-0269">Exonuclease</keyword>
<dbReference type="PANTHER" id="PTHR11070">
    <property type="entry name" value="UVRD / RECB / PCRA DNA HELICASE FAMILY MEMBER"/>
    <property type="match status" value="1"/>
</dbReference>
<evidence type="ECO:0000256" key="15">
    <source>
        <dbReference type="SAM" id="MobiDB-lite"/>
    </source>
</evidence>
<keyword evidence="1" id="KW-0540">Nuclease</keyword>
<comment type="catalytic activity">
    <reaction evidence="11">
        <text>Couples ATP hydrolysis with the unwinding of duplex DNA by translocating in the 3'-5' direction.</text>
        <dbReference type="EC" id="5.6.2.4"/>
    </reaction>
</comment>
<dbReference type="GO" id="GO:0004527">
    <property type="term" value="F:exonuclease activity"/>
    <property type="evidence" value="ECO:0007669"/>
    <property type="project" value="UniProtKB-KW"/>
</dbReference>
<dbReference type="Proteomes" id="UP000198943">
    <property type="component" value="Unassembled WGS sequence"/>
</dbReference>
<evidence type="ECO:0000256" key="4">
    <source>
        <dbReference type="ARBA" id="ARBA00022801"/>
    </source>
</evidence>
<evidence type="ECO:0000256" key="5">
    <source>
        <dbReference type="ARBA" id="ARBA00022806"/>
    </source>
</evidence>
<dbReference type="PANTHER" id="PTHR11070:SF48">
    <property type="entry name" value="ATP-DEPENDENT HELICASE_NUCLEASE SUBUNIT A"/>
    <property type="match status" value="1"/>
</dbReference>
<dbReference type="InterPro" id="IPR011335">
    <property type="entry name" value="Restrct_endonuc-II-like"/>
</dbReference>
<dbReference type="SUPFAM" id="SSF52540">
    <property type="entry name" value="P-loop containing nucleoside triphosphate hydrolases"/>
    <property type="match status" value="1"/>
</dbReference>
<dbReference type="SUPFAM" id="SSF52980">
    <property type="entry name" value="Restriction endonuclease-like"/>
    <property type="match status" value="1"/>
</dbReference>
<dbReference type="InterPro" id="IPR038726">
    <property type="entry name" value="PDDEXK_AddAB-type"/>
</dbReference>
<dbReference type="AlphaFoldDB" id="A0A1G6MCA1"/>
<dbReference type="RefSeq" id="WP_093730513.1">
    <property type="nucleotide sequence ID" value="NZ_FMYW01000009.1"/>
</dbReference>
<dbReference type="InterPro" id="IPR014017">
    <property type="entry name" value="DNA_helicase_UvrD-like_C"/>
</dbReference>
<dbReference type="Pfam" id="PF12705">
    <property type="entry name" value="PDDEXK_1"/>
    <property type="match status" value="1"/>
</dbReference>
<dbReference type="GO" id="GO:0005524">
    <property type="term" value="F:ATP binding"/>
    <property type="evidence" value="ECO:0007669"/>
    <property type="project" value="UniProtKB-UniRule"/>
</dbReference>
<evidence type="ECO:0000313" key="19">
    <source>
        <dbReference type="Proteomes" id="UP000198943"/>
    </source>
</evidence>
<dbReference type="GO" id="GO:0043138">
    <property type="term" value="F:3'-5' DNA helicase activity"/>
    <property type="evidence" value="ECO:0007669"/>
    <property type="project" value="UniProtKB-EC"/>
</dbReference>
<dbReference type="OrthoDB" id="9810135at2"/>
<evidence type="ECO:0000256" key="12">
    <source>
        <dbReference type="ARBA" id="ARBA00034808"/>
    </source>
</evidence>
<keyword evidence="4 14" id="KW-0378">Hydrolase</keyword>
<dbReference type="CDD" id="cd17932">
    <property type="entry name" value="DEXQc_UvrD"/>
    <property type="match status" value="1"/>
</dbReference>
<evidence type="ECO:0000256" key="8">
    <source>
        <dbReference type="ARBA" id="ARBA00023125"/>
    </source>
</evidence>
<evidence type="ECO:0000256" key="1">
    <source>
        <dbReference type="ARBA" id="ARBA00022722"/>
    </source>
</evidence>
<keyword evidence="8" id="KW-0238">DNA-binding</keyword>
<evidence type="ECO:0000259" key="16">
    <source>
        <dbReference type="PROSITE" id="PS51198"/>
    </source>
</evidence>
<evidence type="ECO:0000256" key="2">
    <source>
        <dbReference type="ARBA" id="ARBA00022741"/>
    </source>
</evidence>
<dbReference type="EC" id="5.6.2.4" evidence="12"/>
<evidence type="ECO:0000256" key="7">
    <source>
        <dbReference type="ARBA" id="ARBA00022840"/>
    </source>
</evidence>
<dbReference type="Pfam" id="PF13361">
    <property type="entry name" value="UvrD_C"/>
    <property type="match status" value="1"/>
</dbReference>
<accession>A0A1G6MCA1</accession>
<keyword evidence="2 14" id="KW-0547">Nucleotide-binding</keyword>
<evidence type="ECO:0000259" key="17">
    <source>
        <dbReference type="PROSITE" id="PS51217"/>
    </source>
</evidence>
<dbReference type="GO" id="GO:0003677">
    <property type="term" value="F:DNA binding"/>
    <property type="evidence" value="ECO:0007669"/>
    <property type="project" value="UniProtKB-KW"/>
</dbReference>
<dbReference type="Gene3D" id="3.40.50.300">
    <property type="entry name" value="P-loop containing nucleotide triphosphate hydrolases"/>
    <property type="match status" value="4"/>
</dbReference>
<feature type="domain" description="UvrD-like helicase ATP-binding" evidence="16">
    <location>
        <begin position="4"/>
        <end position="423"/>
    </location>
</feature>
<dbReference type="InterPro" id="IPR027417">
    <property type="entry name" value="P-loop_NTPase"/>
</dbReference>
<dbReference type="Pfam" id="PF00580">
    <property type="entry name" value="UvrD-helicase"/>
    <property type="match status" value="1"/>
</dbReference>
<dbReference type="InterPro" id="IPR011604">
    <property type="entry name" value="PDDEXK-like_dom_sf"/>
</dbReference>
<feature type="binding site" evidence="14">
    <location>
        <begin position="25"/>
        <end position="32"/>
    </location>
    <ligand>
        <name>ATP</name>
        <dbReference type="ChEBI" id="CHEBI:30616"/>
    </ligand>
</feature>
<keyword evidence="3" id="KW-0227">DNA damage</keyword>
<reference evidence="19" key="1">
    <citation type="submission" date="2016-10" db="EMBL/GenBank/DDBJ databases">
        <authorList>
            <person name="Varghese N."/>
            <person name="Submissions S."/>
        </authorList>
    </citation>
    <scope>NUCLEOTIDE SEQUENCE [LARGE SCALE GENOMIC DNA]</scope>
    <source>
        <strain evidence="19">DSM 11005</strain>
    </source>
</reference>
<dbReference type="InterPro" id="IPR000212">
    <property type="entry name" value="DNA_helicase_UvrD/REP"/>
</dbReference>
<comment type="catalytic activity">
    <reaction evidence="13">
        <text>ATP + H2O = ADP + phosphate + H(+)</text>
        <dbReference type="Rhea" id="RHEA:13065"/>
        <dbReference type="ChEBI" id="CHEBI:15377"/>
        <dbReference type="ChEBI" id="CHEBI:15378"/>
        <dbReference type="ChEBI" id="CHEBI:30616"/>
        <dbReference type="ChEBI" id="CHEBI:43474"/>
        <dbReference type="ChEBI" id="CHEBI:456216"/>
        <dbReference type="EC" id="5.6.2.4"/>
    </reaction>
</comment>
<dbReference type="Gene3D" id="1.10.486.10">
    <property type="entry name" value="PCRA, domain 4"/>
    <property type="match status" value="1"/>
</dbReference>
<evidence type="ECO:0000256" key="9">
    <source>
        <dbReference type="ARBA" id="ARBA00023204"/>
    </source>
</evidence>
<keyword evidence="5 14" id="KW-0347">Helicase</keyword>
<dbReference type="GO" id="GO:0005829">
    <property type="term" value="C:cytosol"/>
    <property type="evidence" value="ECO:0007669"/>
    <property type="project" value="TreeGrafter"/>
</dbReference>
<protein>
    <recommendedName>
        <fullName evidence="12">DNA 3'-5' helicase</fullName>
        <ecNumber evidence="12">5.6.2.4</ecNumber>
    </recommendedName>
</protein>
<evidence type="ECO:0000256" key="11">
    <source>
        <dbReference type="ARBA" id="ARBA00034617"/>
    </source>
</evidence>
<evidence type="ECO:0000256" key="6">
    <source>
        <dbReference type="ARBA" id="ARBA00022839"/>
    </source>
</evidence>
<keyword evidence="19" id="KW-1185">Reference proteome</keyword>
<evidence type="ECO:0000313" key="18">
    <source>
        <dbReference type="EMBL" id="SDC52575.1"/>
    </source>
</evidence>
<keyword evidence="10" id="KW-0413">Isomerase</keyword>
<dbReference type="EMBL" id="FMYW01000009">
    <property type="protein sequence ID" value="SDC52575.1"/>
    <property type="molecule type" value="Genomic_DNA"/>
</dbReference>
<organism evidence="18 19">
    <name type="scientific">Succiniclasticum ruminis</name>
    <dbReference type="NCBI Taxonomy" id="40841"/>
    <lineage>
        <taxon>Bacteria</taxon>
        <taxon>Bacillati</taxon>
        <taxon>Bacillota</taxon>
        <taxon>Negativicutes</taxon>
        <taxon>Acidaminococcales</taxon>
        <taxon>Acidaminococcaceae</taxon>
        <taxon>Succiniclasticum</taxon>
    </lineage>
</organism>
<keyword evidence="9" id="KW-0234">DNA repair</keyword>
<dbReference type="PROSITE" id="PS51217">
    <property type="entry name" value="UVRD_HELICASE_CTER"/>
    <property type="match status" value="1"/>
</dbReference>
<dbReference type="PROSITE" id="PS51198">
    <property type="entry name" value="UVRD_HELICASE_ATP_BIND"/>
    <property type="match status" value="1"/>
</dbReference>
<keyword evidence="7 14" id="KW-0067">ATP-binding</keyword>
<dbReference type="GO" id="GO:0000725">
    <property type="term" value="P:recombinational repair"/>
    <property type="evidence" value="ECO:0007669"/>
    <property type="project" value="TreeGrafter"/>
</dbReference>
<feature type="region of interest" description="Disordered" evidence="15">
    <location>
        <begin position="592"/>
        <end position="611"/>
    </location>
</feature>
<gene>
    <name evidence="18" type="ORF">SAMN04487864_10931</name>
</gene>
<evidence type="ECO:0000256" key="3">
    <source>
        <dbReference type="ARBA" id="ARBA00022763"/>
    </source>
</evidence>
<dbReference type="GO" id="GO:0033202">
    <property type="term" value="C:DNA helicase complex"/>
    <property type="evidence" value="ECO:0007669"/>
    <property type="project" value="TreeGrafter"/>
</dbReference>
<name>A0A1G6MCA1_9FIRM</name>
<evidence type="ECO:0000256" key="14">
    <source>
        <dbReference type="PROSITE-ProRule" id="PRU00560"/>
    </source>
</evidence>
<proteinExistence type="predicted"/>
<dbReference type="Gene3D" id="3.90.320.10">
    <property type="match status" value="1"/>
</dbReference>
<evidence type="ECO:0000256" key="10">
    <source>
        <dbReference type="ARBA" id="ARBA00023235"/>
    </source>
</evidence>
<feature type="domain" description="UvrD-like helicase C-terminal" evidence="17">
    <location>
        <begin position="404"/>
        <end position="766"/>
    </location>
</feature>
<evidence type="ECO:0000256" key="13">
    <source>
        <dbReference type="ARBA" id="ARBA00048988"/>
    </source>
</evidence>